<feature type="compositionally biased region" description="Basic and acidic residues" evidence="1">
    <location>
        <begin position="31"/>
        <end position="63"/>
    </location>
</feature>
<dbReference type="PANTHER" id="PTHR45725:SF18">
    <property type="entry name" value="ORC1-LIKE AAA ATPASE DOMAIN-CONTAINING PROTEIN"/>
    <property type="match status" value="1"/>
</dbReference>
<gene>
    <name evidence="2" type="ORF">AXK11_07240</name>
</gene>
<accession>A0A139SKS6</accession>
<feature type="region of interest" description="Disordered" evidence="1">
    <location>
        <begin position="1"/>
        <end position="190"/>
    </location>
</feature>
<dbReference type="Proteomes" id="UP000070058">
    <property type="component" value="Unassembled WGS sequence"/>
</dbReference>
<feature type="region of interest" description="Disordered" evidence="1">
    <location>
        <begin position="378"/>
        <end position="510"/>
    </location>
</feature>
<feature type="compositionally biased region" description="Gly residues" evidence="1">
    <location>
        <begin position="64"/>
        <end position="81"/>
    </location>
</feature>
<dbReference type="STRING" id="1548207.AXK11_07240"/>
<feature type="compositionally biased region" description="Low complexity" evidence="1">
    <location>
        <begin position="447"/>
        <end position="471"/>
    </location>
</feature>
<dbReference type="RefSeq" id="WP_068630711.1">
    <property type="nucleotide sequence ID" value="NZ_LSZQ01000052.1"/>
</dbReference>
<dbReference type="OrthoDB" id="187407at2"/>
<dbReference type="AlphaFoldDB" id="A0A139SKS6"/>
<dbReference type="PANTHER" id="PTHR45725">
    <property type="entry name" value="FORMIN HOMOLOGY 2 FAMILY MEMBER"/>
    <property type="match status" value="1"/>
</dbReference>
<feature type="region of interest" description="Disordered" evidence="1">
    <location>
        <begin position="745"/>
        <end position="850"/>
    </location>
</feature>
<evidence type="ECO:0000256" key="1">
    <source>
        <dbReference type="SAM" id="MobiDB-lite"/>
    </source>
</evidence>
<keyword evidence="3" id="KW-1185">Reference proteome</keyword>
<feature type="compositionally biased region" description="Basic and acidic residues" evidence="1">
    <location>
        <begin position="1"/>
        <end position="10"/>
    </location>
</feature>
<sequence>MDDTQDKQAKPADLNTLDLSQLQGFSFGTKWESKPAEKREGGPRGEHAGRRDFGAGGARRDWRAGGGGGEGGRGDRPGGGPASRDRRGFRKPGPADAPASAAAGTGDSRREGAAPQDQRQGGWRAQDGVSRRAATDGRAQDGASRDGRAQGSFSPRGGADRRAQGSGGGAGPRGGGGRFANYNRERPHYEPPYDSPHFAVSFYPEDKSFASLAKTIRSSYRTLELFEIARTVVAKNDRFIVHLTRKPAAPPADAAPRQPIYIARPDGVPFDSEDAVINYVVAQHIGQFFHTEQVQIDPPKGNFQVINRCGVTGELLGPPNYHRYNQIVQQHFDTRIKHLSFDAFRAKIETLRDPEAIAQWLEKMKTITRYTWCSADTKKTGETKAQAAASTAPTESVTGNEPTSAAQASAATDADAQAAAAQETPAAQTEGLPVPPSETVHAENPESAKASEAAPAASETGETAPAEASATGQASEPSASGETPASETASSESPESPAAPAANAAAPEETPAVTFDSLEEARLYLLTHARGQVYRTSDTARFHGNLLDKLPEGEIRRAIEGALERQRRFPLDTANGLRGRLRREHFTIFKKGTKGIAYVCAVKRKFRTPGQTFADSIAALIDFIEKNPMVLVSELPERFLGLKPAPAPAAEPASAAADKAPLSPAGAGAQNESPSESAPASEAVAAVAAPAPEKSAEAVAENSAVASADTVAEREALHRLQLDLRWLVTEGYVTEFIDGRLFAAPPMPESRKRAAETGEEHDPENFPDAPKPTPAPQKSDAPKMEPAPAAPANAEPPPTELSEVAKPEDAATQPTTEPPAPPAAEGPFEPAAAKPEPAPADTAVTPAALP</sequence>
<feature type="compositionally biased region" description="Low complexity" evidence="1">
    <location>
        <begin position="784"/>
        <end position="793"/>
    </location>
</feature>
<evidence type="ECO:0000313" key="3">
    <source>
        <dbReference type="Proteomes" id="UP000070058"/>
    </source>
</evidence>
<organism evidence="2 3">
    <name type="scientific">Cephaloticoccus primus</name>
    <dbReference type="NCBI Taxonomy" id="1548207"/>
    <lineage>
        <taxon>Bacteria</taxon>
        <taxon>Pseudomonadati</taxon>
        <taxon>Verrucomicrobiota</taxon>
        <taxon>Opitutia</taxon>
        <taxon>Opitutales</taxon>
        <taxon>Opitutaceae</taxon>
        <taxon>Cephaloticoccus</taxon>
    </lineage>
</organism>
<feature type="compositionally biased region" description="Basic and acidic residues" evidence="1">
    <location>
        <begin position="129"/>
        <end position="148"/>
    </location>
</feature>
<feature type="region of interest" description="Disordered" evidence="1">
    <location>
        <begin position="646"/>
        <end position="689"/>
    </location>
</feature>
<feature type="compositionally biased region" description="Low complexity" evidence="1">
    <location>
        <begin position="825"/>
        <end position="850"/>
    </location>
</feature>
<feature type="compositionally biased region" description="Low complexity" evidence="1">
    <location>
        <begin position="478"/>
        <end position="510"/>
    </location>
</feature>
<protein>
    <submittedName>
        <fullName evidence="2">Uncharacterized protein</fullName>
    </submittedName>
</protein>
<evidence type="ECO:0000313" key="2">
    <source>
        <dbReference type="EMBL" id="KXU35139.1"/>
    </source>
</evidence>
<feature type="compositionally biased region" description="Low complexity" evidence="1">
    <location>
        <begin position="92"/>
        <end position="106"/>
    </location>
</feature>
<feature type="compositionally biased region" description="Low complexity" evidence="1">
    <location>
        <begin position="401"/>
        <end position="429"/>
    </location>
</feature>
<reference evidence="3" key="1">
    <citation type="submission" date="2016-02" db="EMBL/GenBank/DDBJ databases">
        <authorList>
            <person name="Sanders J.G."/>
            <person name="Lin J.Y."/>
            <person name="Wertz J.T."/>
            <person name="Russell J.A."/>
            <person name="Moreau C.S."/>
            <person name="Powell S."/>
        </authorList>
    </citation>
    <scope>NUCLEOTIDE SEQUENCE [LARGE SCALE GENOMIC DNA]</scope>
    <source>
        <strain evidence="3">CAG34</strain>
    </source>
</reference>
<feature type="compositionally biased region" description="Basic and acidic residues" evidence="1">
    <location>
        <begin position="749"/>
        <end position="764"/>
    </location>
</feature>
<comment type="caution">
    <text evidence="2">The sequence shown here is derived from an EMBL/GenBank/DDBJ whole genome shotgun (WGS) entry which is preliminary data.</text>
</comment>
<dbReference type="EMBL" id="LSZQ01000052">
    <property type="protein sequence ID" value="KXU35139.1"/>
    <property type="molecule type" value="Genomic_DNA"/>
</dbReference>
<dbReference type="InterPro" id="IPR051425">
    <property type="entry name" value="Formin_Homology"/>
</dbReference>
<feature type="compositionally biased region" description="Polar residues" evidence="1">
    <location>
        <begin position="388"/>
        <end position="400"/>
    </location>
</feature>
<feature type="compositionally biased region" description="Gly residues" evidence="1">
    <location>
        <begin position="165"/>
        <end position="178"/>
    </location>
</feature>
<name>A0A139SKS6_9BACT</name>
<feature type="compositionally biased region" description="Polar residues" evidence="1">
    <location>
        <begin position="17"/>
        <end position="26"/>
    </location>
</feature>
<proteinExistence type="predicted"/>